<dbReference type="InterPro" id="IPR036291">
    <property type="entry name" value="NAD(P)-bd_dom_sf"/>
</dbReference>
<dbReference type="Proteomes" id="UP000799291">
    <property type="component" value="Unassembled WGS sequence"/>
</dbReference>
<accession>A0A6G1JNL9</accession>
<evidence type="ECO:0000313" key="3">
    <source>
        <dbReference type="Proteomes" id="UP000799291"/>
    </source>
</evidence>
<dbReference type="Gene3D" id="3.30.360.10">
    <property type="entry name" value="Dihydrodipicolinate Reductase, domain 2"/>
    <property type="match status" value="1"/>
</dbReference>
<dbReference type="GO" id="GO:0000166">
    <property type="term" value="F:nucleotide binding"/>
    <property type="evidence" value="ECO:0007669"/>
    <property type="project" value="InterPro"/>
</dbReference>
<evidence type="ECO:0000313" key="2">
    <source>
        <dbReference type="EMBL" id="KAF2691749.1"/>
    </source>
</evidence>
<dbReference type="Pfam" id="PF01408">
    <property type="entry name" value="GFO_IDH_MocA"/>
    <property type="match status" value="1"/>
</dbReference>
<proteinExistence type="predicted"/>
<keyword evidence="3" id="KW-1185">Reference proteome</keyword>
<dbReference type="PANTHER" id="PTHR43377:SF12">
    <property type="entry name" value="BINDING ROSSMANN FOLD OXIDOREDUCTASE, PUTATIVE (AFU_ORTHOLOGUE AFUA_3G11840)-RELATED"/>
    <property type="match status" value="1"/>
</dbReference>
<dbReference type="InterPro" id="IPR051450">
    <property type="entry name" value="Gfo/Idh/MocA_Oxidoreductases"/>
</dbReference>
<name>A0A6G1JNL9_9PLEO</name>
<dbReference type="SUPFAM" id="SSF51735">
    <property type="entry name" value="NAD(P)-binding Rossmann-fold domains"/>
    <property type="match status" value="1"/>
</dbReference>
<protein>
    <submittedName>
        <fullName evidence="2">NAD(P)-binding protein</fullName>
    </submittedName>
</protein>
<sequence>MAATTTNGLPPIPLSAPRILVIGAGSRGHAYAKPISIFRTAHIVGICEPDPFKRTVFGEQYIWGPEERSAREWEAFDSWSDWMEYEEVRRARVEAGEVRKGHPEFGGVDAVIVSVLDELHVHICKALAPLNLHVLCEKPLATSLVDVVGIYDATTTAWEKNGGKKTIFGICHVLRYSPHNMMLRKLVREEGVIGDVLSVEHTEPVGWWHFSHSYVRGNWRRKDTSAPSLLTKSCHDIDFLLWLLCSPASPTSTEKPHLPSTIASSGTLNLFRKARKPKAAGSTTNCLSCPVEKDCIYSAKRIYVDLHFDQGDMEWPVKIVVPDIGMRQGTASVRRKLRNLVPDIEDISAKEGNASARQKLLDVLAKDYPAGTPDADIKSRNWYGRCVWECDNDVFDDQHVAITWDDDPLPTSAESTHEAFAPAHRNPIDNSSLNHRAAKTAYFHMIANTQVICERRGRIHGTRGEIAYDSTTITVHDFATGLTATHRPRREVGGHGGGDSGLASNFVSAVQAVKNGEMEAEGAQKIFLGCSFEEVVRSHVAVFAAEEAVEKDGGAVVWSEYWKDKVEGKLNKVVIL</sequence>
<organism evidence="2 3">
    <name type="scientific">Lentithecium fluviatile CBS 122367</name>
    <dbReference type="NCBI Taxonomy" id="1168545"/>
    <lineage>
        <taxon>Eukaryota</taxon>
        <taxon>Fungi</taxon>
        <taxon>Dikarya</taxon>
        <taxon>Ascomycota</taxon>
        <taxon>Pezizomycotina</taxon>
        <taxon>Dothideomycetes</taxon>
        <taxon>Pleosporomycetidae</taxon>
        <taxon>Pleosporales</taxon>
        <taxon>Massarineae</taxon>
        <taxon>Lentitheciaceae</taxon>
        <taxon>Lentithecium</taxon>
    </lineage>
</organism>
<dbReference type="AlphaFoldDB" id="A0A6G1JNL9"/>
<dbReference type="InterPro" id="IPR000683">
    <property type="entry name" value="Gfo/Idh/MocA-like_OxRdtase_N"/>
</dbReference>
<dbReference type="EMBL" id="MU005569">
    <property type="protein sequence ID" value="KAF2691749.1"/>
    <property type="molecule type" value="Genomic_DNA"/>
</dbReference>
<evidence type="ECO:0000259" key="1">
    <source>
        <dbReference type="Pfam" id="PF01408"/>
    </source>
</evidence>
<gene>
    <name evidence="2" type="ORF">K458DRAFT_438115</name>
</gene>
<dbReference type="OrthoDB" id="2129491at2759"/>
<feature type="domain" description="Gfo/Idh/MocA-like oxidoreductase N-terminal" evidence="1">
    <location>
        <begin position="18"/>
        <end position="152"/>
    </location>
</feature>
<dbReference type="PANTHER" id="PTHR43377">
    <property type="entry name" value="BILIVERDIN REDUCTASE A"/>
    <property type="match status" value="1"/>
</dbReference>
<dbReference type="SUPFAM" id="SSF55347">
    <property type="entry name" value="Glyceraldehyde-3-phosphate dehydrogenase-like, C-terminal domain"/>
    <property type="match status" value="1"/>
</dbReference>
<dbReference type="Gene3D" id="3.40.50.720">
    <property type="entry name" value="NAD(P)-binding Rossmann-like Domain"/>
    <property type="match status" value="1"/>
</dbReference>
<reference evidence="2" key="1">
    <citation type="journal article" date="2020" name="Stud. Mycol.">
        <title>101 Dothideomycetes genomes: a test case for predicting lifestyles and emergence of pathogens.</title>
        <authorList>
            <person name="Haridas S."/>
            <person name="Albert R."/>
            <person name="Binder M."/>
            <person name="Bloem J."/>
            <person name="Labutti K."/>
            <person name="Salamov A."/>
            <person name="Andreopoulos B."/>
            <person name="Baker S."/>
            <person name="Barry K."/>
            <person name="Bills G."/>
            <person name="Bluhm B."/>
            <person name="Cannon C."/>
            <person name="Castanera R."/>
            <person name="Culley D."/>
            <person name="Daum C."/>
            <person name="Ezra D."/>
            <person name="Gonzalez J."/>
            <person name="Henrissat B."/>
            <person name="Kuo A."/>
            <person name="Liang C."/>
            <person name="Lipzen A."/>
            <person name="Lutzoni F."/>
            <person name="Magnuson J."/>
            <person name="Mondo S."/>
            <person name="Nolan M."/>
            <person name="Ohm R."/>
            <person name="Pangilinan J."/>
            <person name="Park H.-J."/>
            <person name="Ramirez L."/>
            <person name="Alfaro M."/>
            <person name="Sun H."/>
            <person name="Tritt A."/>
            <person name="Yoshinaga Y."/>
            <person name="Zwiers L.-H."/>
            <person name="Turgeon B."/>
            <person name="Goodwin S."/>
            <person name="Spatafora J."/>
            <person name="Crous P."/>
            <person name="Grigoriev I."/>
        </authorList>
    </citation>
    <scope>NUCLEOTIDE SEQUENCE</scope>
    <source>
        <strain evidence="2">CBS 122367</strain>
    </source>
</reference>